<organism evidence="1 2">
    <name type="scientific">Fictibacillus enclensis</name>
    <dbReference type="NCBI Taxonomy" id="1017270"/>
    <lineage>
        <taxon>Bacteria</taxon>
        <taxon>Bacillati</taxon>
        <taxon>Bacillota</taxon>
        <taxon>Bacilli</taxon>
        <taxon>Bacillales</taxon>
        <taxon>Fictibacillaceae</taxon>
        <taxon>Fictibacillus</taxon>
    </lineage>
</organism>
<dbReference type="RefSeq" id="WP_061972598.1">
    <property type="nucleotide sequence ID" value="NZ_FMAV01000002.1"/>
</dbReference>
<dbReference type="Proteomes" id="UP000054099">
    <property type="component" value="Unassembled WGS sequence"/>
</dbReference>
<dbReference type="OrthoDB" id="2986701at2"/>
<dbReference type="AlphaFoldDB" id="A0A0V8JAU4"/>
<proteinExistence type="predicted"/>
<protein>
    <recommendedName>
        <fullName evidence="3">Aminoglycoside phosphotransferase domain-containing protein</fullName>
    </recommendedName>
</protein>
<dbReference type="EMBL" id="LNQN01000002">
    <property type="protein sequence ID" value="KSU83760.1"/>
    <property type="molecule type" value="Genomic_DNA"/>
</dbReference>
<evidence type="ECO:0000313" key="2">
    <source>
        <dbReference type="Proteomes" id="UP000054099"/>
    </source>
</evidence>
<reference evidence="1 2" key="1">
    <citation type="journal article" date="2014" name="Antonie Van Leeuwenhoek">
        <title>Fictibacillus enclensis sp. nov., isolated from marine sediment.</title>
        <authorList>
            <person name="Dastager S.G."/>
            <person name="Mawlankar R."/>
            <person name="Srinivasan K."/>
            <person name="Tang S.K."/>
            <person name="Lee J.C."/>
            <person name="Ramana V.V."/>
            <person name="Shouche Y.S."/>
        </authorList>
    </citation>
    <scope>NUCLEOTIDE SEQUENCE [LARGE SCALE GENOMIC DNA]</scope>
    <source>
        <strain evidence="1 2">NIO-1003</strain>
    </source>
</reference>
<evidence type="ECO:0000313" key="1">
    <source>
        <dbReference type="EMBL" id="KSU83760.1"/>
    </source>
</evidence>
<evidence type="ECO:0008006" key="3">
    <source>
        <dbReference type="Google" id="ProtNLM"/>
    </source>
</evidence>
<keyword evidence="2" id="KW-1185">Reference proteome</keyword>
<sequence length="306" mass="36010">MTILFEIKKHYELQKVTWKEKDHLVDTDCGVKQIRVWKDRALLDWHVRWRDEVGKNSLAVADRMIRTAEGKPWVVMENEYLTLHDYVEGTHERSGHEKRWGLLIGNMLQAGLELQGEFSSVTKEDHYSFDTCLAAIHKLSKEYNELVSVKNSLPEANKRLNLAMELKKASSHVPLPLFDSDTHMNNGGQIFNILFYRGSDDYPEHGYRPLRSLLTEWLKECGPYSLRKLLTCINEHFSLEREQGYLLLAEILTPWELQDCVDQLKNEELAHIVSYVESFEQDWDFNRILLHCFTDWMDDKRKRVAL</sequence>
<gene>
    <name evidence="1" type="ORF">AS030_14580</name>
</gene>
<comment type="caution">
    <text evidence="1">The sequence shown here is derived from an EMBL/GenBank/DDBJ whole genome shotgun (WGS) entry which is preliminary data.</text>
</comment>
<accession>A0A0V8JAU4</accession>
<name>A0A0V8JAU4_9BACL</name>